<proteinExistence type="predicted"/>
<evidence type="ECO:0000256" key="1">
    <source>
        <dbReference type="SAM" id="Phobius"/>
    </source>
</evidence>
<feature type="transmembrane region" description="Helical" evidence="1">
    <location>
        <begin position="7"/>
        <end position="30"/>
    </location>
</feature>
<dbReference type="Proteomes" id="UP001187192">
    <property type="component" value="Unassembled WGS sequence"/>
</dbReference>
<organism evidence="2 3">
    <name type="scientific">Ficus carica</name>
    <name type="common">Common fig</name>
    <dbReference type="NCBI Taxonomy" id="3494"/>
    <lineage>
        <taxon>Eukaryota</taxon>
        <taxon>Viridiplantae</taxon>
        <taxon>Streptophyta</taxon>
        <taxon>Embryophyta</taxon>
        <taxon>Tracheophyta</taxon>
        <taxon>Spermatophyta</taxon>
        <taxon>Magnoliopsida</taxon>
        <taxon>eudicotyledons</taxon>
        <taxon>Gunneridae</taxon>
        <taxon>Pentapetalae</taxon>
        <taxon>rosids</taxon>
        <taxon>fabids</taxon>
        <taxon>Rosales</taxon>
        <taxon>Moraceae</taxon>
        <taxon>Ficeae</taxon>
        <taxon>Ficus</taxon>
    </lineage>
</organism>
<accession>A0AA88A513</accession>
<gene>
    <name evidence="2" type="ORF">TIFTF001_004588</name>
</gene>
<protein>
    <submittedName>
        <fullName evidence="2">Uncharacterized protein</fullName>
    </submittedName>
</protein>
<keyword evidence="3" id="KW-1185">Reference proteome</keyword>
<keyword evidence="1" id="KW-1133">Transmembrane helix</keyword>
<reference evidence="2" key="1">
    <citation type="submission" date="2023-07" db="EMBL/GenBank/DDBJ databases">
        <title>draft genome sequence of fig (Ficus carica).</title>
        <authorList>
            <person name="Takahashi T."/>
            <person name="Nishimura K."/>
        </authorList>
    </citation>
    <scope>NUCLEOTIDE SEQUENCE</scope>
</reference>
<keyword evidence="1" id="KW-0472">Membrane</keyword>
<evidence type="ECO:0000313" key="2">
    <source>
        <dbReference type="EMBL" id="GMN34251.1"/>
    </source>
</evidence>
<keyword evidence="1" id="KW-0812">Transmembrane</keyword>
<evidence type="ECO:0000313" key="3">
    <source>
        <dbReference type="Proteomes" id="UP001187192"/>
    </source>
</evidence>
<name>A0AA88A513_FICCA</name>
<dbReference type="EMBL" id="BTGU01000004">
    <property type="protein sequence ID" value="GMN34251.1"/>
    <property type="molecule type" value="Genomic_DNA"/>
</dbReference>
<sequence length="101" mass="11446">MTKIYKIIIGGLNIVDVDVVVVVVDIIHVLPWGGSFHLNSLVFQLIKLVLQNILDNLFGIERHESEPSRPVGLFVVDDHYVCDVAKTLEEAPEFFMCDIPW</sequence>
<comment type="caution">
    <text evidence="2">The sequence shown here is derived from an EMBL/GenBank/DDBJ whole genome shotgun (WGS) entry which is preliminary data.</text>
</comment>
<dbReference type="AlphaFoldDB" id="A0AA88A513"/>